<evidence type="ECO:0000313" key="2">
    <source>
        <dbReference type="Proteomes" id="UP001206895"/>
    </source>
</evidence>
<name>A0ABT1HJF7_9NOCA</name>
<keyword evidence="2" id="KW-1185">Reference proteome</keyword>
<dbReference type="SUPFAM" id="SSF54285">
    <property type="entry name" value="MoaD/ThiS"/>
    <property type="match status" value="1"/>
</dbReference>
<proteinExistence type="predicted"/>
<reference evidence="1 2" key="1">
    <citation type="submission" date="2022-06" db="EMBL/GenBank/DDBJ databases">
        <title>Genomic Encyclopedia of Archaeal and Bacterial Type Strains, Phase II (KMG-II): from individual species to whole genera.</title>
        <authorList>
            <person name="Goeker M."/>
        </authorList>
    </citation>
    <scope>NUCLEOTIDE SEQUENCE [LARGE SCALE GENOMIC DNA]</scope>
    <source>
        <strain evidence="1 2">DSM 44693</strain>
    </source>
</reference>
<dbReference type="InterPro" id="IPR012675">
    <property type="entry name" value="Beta-grasp_dom_sf"/>
</dbReference>
<gene>
    <name evidence="1" type="ORF">LX13_003903</name>
</gene>
<dbReference type="RefSeq" id="WP_253663023.1">
    <property type="nucleotide sequence ID" value="NZ_BAAAJQ010000003.1"/>
</dbReference>
<dbReference type="InterPro" id="IPR003749">
    <property type="entry name" value="ThiS/MoaD-like"/>
</dbReference>
<organism evidence="1 2">
    <name type="scientific">Williamsia maris</name>
    <dbReference type="NCBI Taxonomy" id="72806"/>
    <lineage>
        <taxon>Bacteria</taxon>
        <taxon>Bacillati</taxon>
        <taxon>Actinomycetota</taxon>
        <taxon>Actinomycetes</taxon>
        <taxon>Mycobacteriales</taxon>
        <taxon>Nocardiaceae</taxon>
        <taxon>Williamsia</taxon>
    </lineage>
</organism>
<accession>A0ABT1HJF7</accession>
<dbReference type="Gene3D" id="3.10.20.30">
    <property type="match status" value="1"/>
</dbReference>
<dbReference type="Proteomes" id="UP001206895">
    <property type="component" value="Unassembled WGS sequence"/>
</dbReference>
<comment type="caution">
    <text evidence="1">The sequence shown here is derived from an EMBL/GenBank/DDBJ whole genome shotgun (WGS) entry which is preliminary data.</text>
</comment>
<sequence length="80" mass="8420">MAKVLMFASAREASGARAQEIPGDCVVAVIDAAEQMYGPRFGEVVAFSRIWLNGDPVTRDGRQPCTATDELAILPPVAGG</sequence>
<evidence type="ECO:0000313" key="1">
    <source>
        <dbReference type="EMBL" id="MCP2178062.1"/>
    </source>
</evidence>
<dbReference type="EMBL" id="JAMTCJ010000004">
    <property type="protein sequence ID" value="MCP2178062.1"/>
    <property type="molecule type" value="Genomic_DNA"/>
</dbReference>
<dbReference type="InterPro" id="IPR016155">
    <property type="entry name" value="Mopterin_synth/thiamin_S_b"/>
</dbReference>
<dbReference type="Pfam" id="PF02597">
    <property type="entry name" value="ThiS"/>
    <property type="match status" value="1"/>
</dbReference>
<protein>
    <submittedName>
        <fullName evidence="1">Molybdopterin synthase sulfur carrier subunit</fullName>
    </submittedName>
</protein>